<name>A0A2D1UAT2_9SPHI</name>
<dbReference type="AlphaFoldDB" id="A0A2D1UAT2"/>
<dbReference type="NCBIfam" id="NF035938">
    <property type="entry name" value="EboA_domain"/>
    <property type="match status" value="1"/>
</dbReference>
<proteinExistence type="predicted"/>
<dbReference type="EMBL" id="CP024091">
    <property type="protein sequence ID" value="ATP58717.1"/>
    <property type="molecule type" value="Genomic_DNA"/>
</dbReference>
<sequence length="236" mass="26983">MLLIDIEGIKSLNDLFLQIIKQNLSSDALLWLENKIGLIKTEEKSIQLNLTFSHLPRLAGKKSIEVQAEDEEKINKLAPGFSLNNWTADRLSRVYLLMQVPSEDKDVYLKKINGLFIASEMNEQIALYSALPFLAYAEEWIGRCEDGIRSNIGTVLEAIMYHNPYPAHFLSEGAWNQLVLKAFFTEKDVNNITGLKERSNQALTDTLSDYVQERLAAHRTVNPEIYKLIEQKNQKI</sequence>
<evidence type="ECO:0000313" key="1">
    <source>
        <dbReference type="EMBL" id="ATP58717.1"/>
    </source>
</evidence>
<accession>A0A2D1UAT2</accession>
<protein>
    <submittedName>
        <fullName evidence="1">Uncharacterized protein</fullName>
    </submittedName>
</protein>
<evidence type="ECO:0000313" key="2">
    <source>
        <dbReference type="Proteomes" id="UP000223749"/>
    </source>
</evidence>
<dbReference type="InterPro" id="IPR047715">
    <property type="entry name" value="EboA_dom"/>
</dbReference>
<organism evidence="1 2">
    <name type="scientific">Pedobacter ginsengisoli</name>
    <dbReference type="NCBI Taxonomy" id="363852"/>
    <lineage>
        <taxon>Bacteria</taxon>
        <taxon>Pseudomonadati</taxon>
        <taxon>Bacteroidota</taxon>
        <taxon>Sphingobacteriia</taxon>
        <taxon>Sphingobacteriales</taxon>
        <taxon>Sphingobacteriaceae</taxon>
        <taxon>Pedobacter</taxon>
    </lineage>
</organism>
<dbReference type="Proteomes" id="UP000223749">
    <property type="component" value="Chromosome"/>
</dbReference>
<keyword evidence="2" id="KW-1185">Reference proteome</keyword>
<gene>
    <name evidence="1" type="ORF">CPT03_20735</name>
</gene>
<dbReference type="KEGG" id="pgs:CPT03_20735"/>
<reference evidence="1 2" key="1">
    <citation type="submission" date="2017-10" db="EMBL/GenBank/DDBJ databases">
        <title>Whole genome of Pedobacter ginsengisoli T01R-27 isolated from tomato rhizosphere.</title>
        <authorList>
            <person name="Weon H.-Y."/>
            <person name="Lee S.A."/>
            <person name="Sang M.K."/>
            <person name="Song J."/>
        </authorList>
    </citation>
    <scope>NUCLEOTIDE SEQUENCE [LARGE SCALE GENOMIC DNA]</scope>
    <source>
        <strain evidence="1 2">T01R-27</strain>
    </source>
</reference>
<dbReference type="RefSeq" id="WP_099440611.1">
    <property type="nucleotide sequence ID" value="NZ_CP024091.1"/>
</dbReference>
<dbReference type="OrthoDB" id="325673at2"/>